<dbReference type="EMBL" id="CP013002">
    <property type="protein sequence ID" value="ALL12544.1"/>
    <property type="molecule type" value="Genomic_DNA"/>
</dbReference>
<dbReference type="STRING" id="69395.AQ619_03775"/>
<dbReference type="OrthoDB" id="5810117at2"/>
<dbReference type="AlphaFoldDB" id="A0A0P0NXR7"/>
<proteinExistence type="predicted"/>
<dbReference type="SUPFAM" id="SSF53474">
    <property type="entry name" value="alpha/beta-Hydrolases"/>
    <property type="match status" value="1"/>
</dbReference>
<reference evidence="1 2" key="1">
    <citation type="submission" date="2015-10" db="EMBL/GenBank/DDBJ databases">
        <title>Conservation of the essential genome among Caulobacter and Brevundimonas species.</title>
        <authorList>
            <person name="Scott D."/>
            <person name="Ely B."/>
        </authorList>
    </citation>
    <scope>NUCLEOTIDE SEQUENCE [LARGE SCALE GENOMIC DNA]</scope>
    <source>
        <strain evidence="1 2">CB4</strain>
    </source>
</reference>
<protein>
    <submittedName>
        <fullName evidence="1">Uncharacterized protein</fullName>
    </submittedName>
</protein>
<dbReference type="RefSeq" id="WP_062144467.1">
    <property type="nucleotide sequence ID" value="NZ_CP013002.1"/>
</dbReference>
<keyword evidence="2" id="KW-1185">Reference proteome</keyword>
<evidence type="ECO:0000313" key="2">
    <source>
        <dbReference type="Proteomes" id="UP000056905"/>
    </source>
</evidence>
<name>A0A0P0NXR7_9CAUL</name>
<accession>A0A0P0NXR7</accession>
<gene>
    <name evidence="1" type="ORF">AQ619_03775</name>
</gene>
<dbReference type="Proteomes" id="UP000056905">
    <property type="component" value="Chromosome"/>
</dbReference>
<sequence>MGKHILFLVHGMGSYGAFKDGKWVQDTKGWFAEARKSLVEVYDTFIKNDPKLGKGVDFDDRFVVETIEFDSFLERYRTDWEYQAGTWKAFDLDDGVAGKITDFFKGNTDKSFLWTHVADVLLYTSPLLQDAIHPHVARQILEALRKHHQALRLDNWSILAHSLGTAVINNAIPALMAEAKQDPELDAALIPPKVIGMVANVARALSPPAAAYSDRLVPDGPLNVGHYLNCSHTLDPFCRIRPFQPSDPKWVKAAGYVPLTGLSGYYLADEFIDWVQDWNNFDKLASVVPHGFSHYMRQPRVVAELWPRLRGRRPSESPDLESTVSEANEKLVRETVGDHLRQQLQQEVRQRLEGALGDMALPTTKEEVAKLLPTLLGKLKGF</sequence>
<organism evidence="1 2">
    <name type="scientific">Caulobacter henricii</name>
    <dbReference type="NCBI Taxonomy" id="69395"/>
    <lineage>
        <taxon>Bacteria</taxon>
        <taxon>Pseudomonadati</taxon>
        <taxon>Pseudomonadota</taxon>
        <taxon>Alphaproteobacteria</taxon>
        <taxon>Caulobacterales</taxon>
        <taxon>Caulobacteraceae</taxon>
        <taxon>Caulobacter</taxon>
    </lineage>
</organism>
<evidence type="ECO:0000313" key="1">
    <source>
        <dbReference type="EMBL" id="ALL12544.1"/>
    </source>
</evidence>
<dbReference type="InterPro" id="IPR029058">
    <property type="entry name" value="AB_hydrolase_fold"/>
</dbReference>
<dbReference type="KEGG" id="chq:AQ619_03775"/>